<accession>A0A137NRE1</accession>
<dbReference type="Proteomes" id="UP000070444">
    <property type="component" value="Unassembled WGS sequence"/>
</dbReference>
<reference evidence="13 14" key="1">
    <citation type="journal article" date="2015" name="Genome Biol. Evol.">
        <title>Phylogenomic analyses indicate that early fungi evolved digesting cell walls of algal ancestors of land plants.</title>
        <authorList>
            <person name="Chang Y."/>
            <person name="Wang S."/>
            <person name="Sekimoto S."/>
            <person name="Aerts A.L."/>
            <person name="Choi C."/>
            <person name="Clum A."/>
            <person name="LaButti K.M."/>
            <person name="Lindquist E.A."/>
            <person name="Yee Ngan C."/>
            <person name="Ohm R.A."/>
            <person name="Salamov A.A."/>
            <person name="Grigoriev I.V."/>
            <person name="Spatafora J.W."/>
            <person name="Berbee M.L."/>
        </authorList>
    </citation>
    <scope>NUCLEOTIDE SEQUENCE [LARGE SCALE GENOMIC DNA]</scope>
    <source>
        <strain evidence="13 14">NRRL 28638</strain>
    </source>
</reference>
<sequence length="421" mass="45723">NGELKLGYELVADLDENWLNGFVSSNEVVALHDWVHDASYNVWPIGVNDPEDGKRTIVTAQGTTSTSPSGWHDQGNGQKFTSSTGNNVVAFDHRKTSDTVNNAPKAEGGAELKFDFPVDLTKQPETYINAAVSQLFYTSNMIHDIYYAHGFNEVAGNFQQNNFGKGGKQGDYVLAQAQDGAGTNNANFATPPDGQQPRMRMYIWENNNPKRDGDLENGIIIHEYSHGLSNRLTGGPSNVNCLNTIESGGMGEGWGDMISVVLRTKKTDNRNTDFLMGAYVNNGKTIRQYPYSTSLTTNPETYASVAKYSGVHKVGAIWATILNEVYWNLIEKHGFNADLISGGYTAGNTLFLRLLLDGMKLQPCSPTLIQARDAILLADTQLTGGANKCAIWKGFAKRGLGINASGSGGKYVDGKNVPEGC</sequence>
<comment type="cofactor">
    <cofactor evidence="11">
        <name>Zn(2+)</name>
        <dbReference type="ChEBI" id="CHEBI:29105"/>
    </cofactor>
    <text evidence="11">Binds 1 zinc ion per subunit.</text>
</comment>
<comment type="subcellular location">
    <subcellularLocation>
        <location evidence="1 12">Secreted</location>
    </subcellularLocation>
</comment>
<organism evidence="13 14">
    <name type="scientific">Conidiobolus coronatus (strain ATCC 28846 / CBS 209.66 / NRRL 28638)</name>
    <name type="common">Delacroixia coronata</name>
    <dbReference type="NCBI Taxonomy" id="796925"/>
    <lineage>
        <taxon>Eukaryota</taxon>
        <taxon>Fungi</taxon>
        <taxon>Fungi incertae sedis</taxon>
        <taxon>Zoopagomycota</taxon>
        <taxon>Entomophthoromycotina</taxon>
        <taxon>Entomophthoromycetes</taxon>
        <taxon>Entomophthorales</taxon>
        <taxon>Ancylistaceae</taxon>
        <taxon>Conidiobolus</taxon>
    </lineage>
</organism>
<name>A0A137NRE1_CONC2</name>
<dbReference type="PANTHER" id="PTHR33478:SF1">
    <property type="entry name" value="EXTRACELLULAR METALLOPROTEINASE MEP"/>
    <property type="match status" value="1"/>
</dbReference>
<dbReference type="OMA" id="YSANMVH"/>
<evidence type="ECO:0000256" key="9">
    <source>
        <dbReference type="ARBA" id="ARBA00023145"/>
    </source>
</evidence>
<evidence type="ECO:0000256" key="7">
    <source>
        <dbReference type="ARBA" id="ARBA00022833"/>
    </source>
</evidence>
<dbReference type="PRINTS" id="PR00999">
    <property type="entry name" value="FUNGALYSIN"/>
</dbReference>
<dbReference type="PANTHER" id="PTHR33478">
    <property type="entry name" value="EXTRACELLULAR METALLOPROTEINASE MEP"/>
    <property type="match status" value="1"/>
</dbReference>
<dbReference type="SUPFAM" id="SSF55486">
    <property type="entry name" value="Metalloproteases ('zincins'), catalytic domain"/>
    <property type="match status" value="1"/>
</dbReference>
<comment type="similarity">
    <text evidence="2 12">Belongs to the peptidase M36 family.</text>
</comment>
<evidence type="ECO:0000256" key="2">
    <source>
        <dbReference type="ARBA" id="ARBA00006006"/>
    </source>
</evidence>
<evidence type="ECO:0000256" key="10">
    <source>
        <dbReference type="PIRSR" id="PIRSR601842-1"/>
    </source>
</evidence>
<evidence type="ECO:0000256" key="4">
    <source>
        <dbReference type="ARBA" id="ARBA00022670"/>
    </source>
</evidence>
<gene>
    <name evidence="13" type="ORF">CONCODRAFT_13182</name>
</gene>
<evidence type="ECO:0000256" key="11">
    <source>
        <dbReference type="PIRSR" id="PIRSR601842-2"/>
    </source>
</evidence>
<keyword evidence="5 11" id="KW-0479">Metal-binding</keyword>
<dbReference type="InterPro" id="IPR027268">
    <property type="entry name" value="Peptidase_M4/M1_CTD_sf"/>
</dbReference>
<keyword evidence="9 12" id="KW-0865">Zymogen</keyword>
<dbReference type="GO" id="GO:0008270">
    <property type="term" value="F:zinc ion binding"/>
    <property type="evidence" value="ECO:0007669"/>
    <property type="project" value="InterPro"/>
</dbReference>
<dbReference type="InterPro" id="IPR001842">
    <property type="entry name" value="Peptidase_M36"/>
</dbReference>
<dbReference type="AlphaFoldDB" id="A0A137NRE1"/>
<dbReference type="GO" id="GO:0004222">
    <property type="term" value="F:metalloendopeptidase activity"/>
    <property type="evidence" value="ECO:0007669"/>
    <property type="project" value="InterPro"/>
</dbReference>
<keyword evidence="4 12" id="KW-0645">Protease</keyword>
<dbReference type="EMBL" id="KQ964922">
    <property type="protein sequence ID" value="KXN65284.1"/>
    <property type="molecule type" value="Genomic_DNA"/>
</dbReference>
<feature type="binding site" evidence="11">
    <location>
        <position position="222"/>
    </location>
    <ligand>
        <name>Zn(2+)</name>
        <dbReference type="ChEBI" id="CHEBI:29105"/>
        <note>catalytic</note>
    </ligand>
</feature>
<evidence type="ECO:0000256" key="12">
    <source>
        <dbReference type="RuleBase" id="RU364017"/>
    </source>
</evidence>
<evidence type="ECO:0000256" key="8">
    <source>
        <dbReference type="ARBA" id="ARBA00023049"/>
    </source>
</evidence>
<dbReference type="GO" id="GO:0005615">
    <property type="term" value="C:extracellular space"/>
    <property type="evidence" value="ECO:0007669"/>
    <property type="project" value="InterPro"/>
</dbReference>
<keyword evidence="8 12" id="KW-0482">Metalloprotease</keyword>
<keyword evidence="3 12" id="KW-0964">Secreted</keyword>
<dbReference type="InterPro" id="IPR050371">
    <property type="entry name" value="Fungal_virulence_M36"/>
</dbReference>
<dbReference type="Gene3D" id="1.10.390.10">
    <property type="entry name" value="Neutral Protease Domain 2"/>
    <property type="match status" value="1"/>
</dbReference>
<evidence type="ECO:0000256" key="5">
    <source>
        <dbReference type="ARBA" id="ARBA00022723"/>
    </source>
</evidence>
<dbReference type="OrthoDB" id="3227768at2759"/>
<feature type="non-terminal residue" evidence="13">
    <location>
        <position position="1"/>
    </location>
</feature>
<evidence type="ECO:0000256" key="1">
    <source>
        <dbReference type="ARBA" id="ARBA00004613"/>
    </source>
</evidence>
<feature type="active site" evidence="10">
    <location>
        <position position="223"/>
    </location>
</feature>
<keyword evidence="6 12" id="KW-0378">Hydrolase</keyword>
<keyword evidence="7 11" id="KW-0862">Zinc</keyword>
<feature type="binding site" evidence="11">
    <location>
        <position position="252"/>
    </location>
    <ligand>
        <name>Zn(2+)</name>
        <dbReference type="ChEBI" id="CHEBI:29105"/>
        <note>catalytic</note>
    </ligand>
</feature>
<feature type="binding site" evidence="11">
    <location>
        <position position="226"/>
    </location>
    <ligand>
        <name>Zn(2+)</name>
        <dbReference type="ChEBI" id="CHEBI:29105"/>
        <note>catalytic</note>
    </ligand>
</feature>
<evidence type="ECO:0000313" key="14">
    <source>
        <dbReference type="Proteomes" id="UP000070444"/>
    </source>
</evidence>
<dbReference type="GO" id="GO:0006508">
    <property type="term" value="P:proteolysis"/>
    <property type="evidence" value="ECO:0007669"/>
    <property type="project" value="UniProtKB-KW"/>
</dbReference>
<evidence type="ECO:0000256" key="3">
    <source>
        <dbReference type="ARBA" id="ARBA00022525"/>
    </source>
</evidence>
<dbReference type="CDD" id="cd09596">
    <property type="entry name" value="M36"/>
    <property type="match status" value="1"/>
</dbReference>
<keyword evidence="14" id="KW-1185">Reference proteome</keyword>
<evidence type="ECO:0000313" key="13">
    <source>
        <dbReference type="EMBL" id="KXN65284.1"/>
    </source>
</evidence>
<dbReference type="Gene3D" id="3.10.170.10">
    <property type="match status" value="1"/>
</dbReference>
<dbReference type="EC" id="3.4.24.-" evidence="12"/>
<feature type="binding site" evidence="11">
    <location>
        <position position="37"/>
    </location>
    <ligand>
        <name>Zn(2+)</name>
        <dbReference type="ChEBI" id="CHEBI:29105"/>
        <note>catalytic</note>
    </ligand>
</feature>
<proteinExistence type="inferred from homology"/>
<protein>
    <recommendedName>
        <fullName evidence="12">Extracellular metalloproteinase</fullName>
        <ecNumber evidence="12">3.4.24.-</ecNumber>
    </recommendedName>
    <alternativeName>
        <fullName evidence="12">Fungalysin</fullName>
    </alternativeName>
</protein>
<evidence type="ECO:0000256" key="6">
    <source>
        <dbReference type="ARBA" id="ARBA00022801"/>
    </source>
</evidence>
<dbReference type="Pfam" id="PF02128">
    <property type="entry name" value="Peptidase_M36"/>
    <property type="match status" value="1"/>
</dbReference>